<evidence type="ECO:0008006" key="5">
    <source>
        <dbReference type="Google" id="ProtNLM"/>
    </source>
</evidence>
<evidence type="ECO:0000256" key="1">
    <source>
        <dbReference type="ARBA" id="ARBA00007626"/>
    </source>
</evidence>
<keyword evidence="2" id="KW-0677">Repeat</keyword>
<dbReference type="InterPro" id="IPR011990">
    <property type="entry name" value="TPR-like_helical_dom_sf"/>
</dbReference>
<evidence type="ECO:0000256" key="2">
    <source>
        <dbReference type="ARBA" id="ARBA00022737"/>
    </source>
</evidence>
<reference evidence="3 4" key="1">
    <citation type="journal article" date="2023" name="Life. Sci Alliance">
        <title>Evolutionary insights into 3D genome organization and epigenetic landscape of Vigna mungo.</title>
        <authorList>
            <person name="Junaid A."/>
            <person name="Singh B."/>
            <person name="Bhatia S."/>
        </authorList>
    </citation>
    <scope>NUCLEOTIDE SEQUENCE [LARGE SCALE GENOMIC DNA]</scope>
    <source>
        <strain evidence="3">Urdbean</strain>
    </source>
</reference>
<evidence type="ECO:0000313" key="4">
    <source>
        <dbReference type="Proteomes" id="UP001374535"/>
    </source>
</evidence>
<sequence length="129" mass="14607">MGVKNVTPDARSYCSKLVGLVREKKAGEVVEFVREMEKVGDLLFCINAMINAAMKGFVNDGNLDKAKELVREITNFDLDLHKTTYSILVPFLREKGDLGTTFDLFKEIYKTRSRVDVSLMQLVVDKLVD</sequence>
<dbReference type="EMBL" id="CP144700">
    <property type="protein sequence ID" value="WVZ26456.1"/>
    <property type="molecule type" value="Genomic_DNA"/>
</dbReference>
<protein>
    <recommendedName>
        <fullName evidence="5">Pentatricopeptide repeat-containing protein</fullName>
    </recommendedName>
</protein>
<feature type="non-terminal residue" evidence="3">
    <location>
        <position position="129"/>
    </location>
</feature>
<proteinExistence type="inferred from homology"/>
<dbReference type="PANTHER" id="PTHR47936:SF5">
    <property type="entry name" value="PENTACOTRIPEPTIDE-REPEAT REGION OF PRORP DOMAIN-CONTAINING PROTEIN"/>
    <property type="match status" value="1"/>
</dbReference>
<dbReference type="Proteomes" id="UP001374535">
    <property type="component" value="Chromosome 1"/>
</dbReference>
<dbReference type="GO" id="GO:0009507">
    <property type="term" value="C:chloroplast"/>
    <property type="evidence" value="ECO:0007669"/>
    <property type="project" value="TreeGrafter"/>
</dbReference>
<name>A0AAQ3PCP7_VIGMU</name>
<dbReference type="GO" id="GO:0010019">
    <property type="term" value="P:chloroplast-nucleus signaling pathway"/>
    <property type="evidence" value="ECO:0007669"/>
    <property type="project" value="TreeGrafter"/>
</dbReference>
<keyword evidence="4" id="KW-1185">Reference proteome</keyword>
<evidence type="ECO:0000313" key="3">
    <source>
        <dbReference type="EMBL" id="WVZ26456.1"/>
    </source>
</evidence>
<accession>A0AAQ3PCP7</accession>
<dbReference type="Gene3D" id="1.25.40.10">
    <property type="entry name" value="Tetratricopeptide repeat domain"/>
    <property type="match status" value="1"/>
</dbReference>
<comment type="similarity">
    <text evidence="1">Belongs to the PPR family. P subfamily.</text>
</comment>
<dbReference type="GO" id="GO:0031930">
    <property type="term" value="P:mitochondria-nucleus signaling pathway"/>
    <property type="evidence" value="ECO:0007669"/>
    <property type="project" value="TreeGrafter"/>
</dbReference>
<gene>
    <name evidence="3" type="ORF">V8G54_005000</name>
</gene>
<dbReference type="PANTHER" id="PTHR47936">
    <property type="entry name" value="PPR_LONG DOMAIN-CONTAINING PROTEIN"/>
    <property type="match status" value="1"/>
</dbReference>
<organism evidence="3 4">
    <name type="scientific">Vigna mungo</name>
    <name type="common">Black gram</name>
    <name type="synonym">Phaseolus mungo</name>
    <dbReference type="NCBI Taxonomy" id="3915"/>
    <lineage>
        <taxon>Eukaryota</taxon>
        <taxon>Viridiplantae</taxon>
        <taxon>Streptophyta</taxon>
        <taxon>Embryophyta</taxon>
        <taxon>Tracheophyta</taxon>
        <taxon>Spermatophyta</taxon>
        <taxon>Magnoliopsida</taxon>
        <taxon>eudicotyledons</taxon>
        <taxon>Gunneridae</taxon>
        <taxon>Pentapetalae</taxon>
        <taxon>rosids</taxon>
        <taxon>fabids</taxon>
        <taxon>Fabales</taxon>
        <taxon>Fabaceae</taxon>
        <taxon>Papilionoideae</taxon>
        <taxon>50 kb inversion clade</taxon>
        <taxon>NPAAA clade</taxon>
        <taxon>indigoferoid/millettioid clade</taxon>
        <taxon>Phaseoleae</taxon>
        <taxon>Vigna</taxon>
    </lineage>
</organism>
<dbReference type="AlphaFoldDB" id="A0AAQ3PCP7"/>